<feature type="compositionally biased region" description="Polar residues" evidence="2">
    <location>
        <begin position="361"/>
        <end position="371"/>
    </location>
</feature>
<keyword evidence="1" id="KW-0175">Coiled coil</keyword>
<organism evidence="3 4">
    <name type="scientific">Trametes cubensis</name>
    <dbReference type="NCBI Taxonomy" id="1111947"/>
    <lineage>
        <taxon>Eukaryota</taxon>
        <taxon>Fungi</taxon>
        <taxon>Dikarya</taxon>
        <taxon>Basidiomycota</taxon>
        <taxon>Agaricomycotina</taxon>
        <taxon>Agaricomycetes</taxon>
        <taxon>Polyporales</taxon>
        <taxon>Polyporaceae</taxon>
        <taxon>Trametes</taxon>
    </lineage>
</organism>
<keyword evidence="4" id="KW-1185">Reference proteome</keyword>
<feature type="region of interest" description="Disordered" evidence="2">
    <location>
        <begin position="31"/>
        <end position="55"/>
    </location>
</feature>
<evidence type="ECO:0000313" key="3">
    <source>
        <dbReference type="EMBL" id="KAJ8482625.1"/>
    </source>
</evidence>
<evidence type="ECO:0000256" key="1">
    <source>
        <dbReference type="SAM" id="Coils"/>
    </source>
</evidence>
<name>A0AAD7TUB9_9APHY</name>
<accession>A0AAD7TUB9</accession>
<comment type="caution">
    <text evidence="3">The sequence shown here is derived from an EMBL/GenBank/DDBJ whole genome shotgun (WGS) entry which is preliminary data.</text>
</comment>
<sequence length="514" mass="55968">MDHLVSPVPLQRSHVRPTATNALWGHILRKTGSSQVPPSTATSTSTLGKHTSTIAPIDKAGASTRILLHDTQAHLERFTDRVSELVKDLDCTKHELVGVQKLYVEDHEQLMDRMIGLTNRSQTELQKSIGDPAQSPQVRDLVKDISQLSRKVGALEKKIDSLNVLNQTQLQAMQTIQDQQGQILTTIGPLLPLLQAMPLHVENARNHVKDAVVDLRQELLSRMAETSTATGDAYAAPVVSRISRAESSGLFPSGDSGFAQQRKKRRLESSLELLNSTGTTGRKRPHDISMLDSFARLSTDRVSQSLGTPDIPLSKRPSHANFAAVPVSQMVPVNHAASPLTSPAGFPISRTLKHDQHGRNDTLSAARSRPTSLVKRPATRSHTAHALSDRQDSLSGGLERSTSYANNPNPASALNRELPTATKPSLTCQLHTPTNPLRASSGSLEPSCSIPFRTPRVGTMPDRAQEPAMPPPSVGKPMSLKDRRAMLADEHQNTGGKRFIPLDDDEDESEELAM</sequence>
<reference evidence="3" key="1">
    <citation type="submission" date="2022-11" db="EMBL/GenBank/DDBJ databases">
        <title>Genome Sequence of Cubamyces cubensis.</title>
        <authorList>
            <person name="Buettner E."/>
        </authorList>
    </citation>
    <scope>NUCLEOTIDE SEQUENCE</scope>
    <source>
        <strain evidence="3">MPL-01</strain>
    </source>
</reference>
<feature type="coiled-coil region" evidence="1">
    <location>
        <begin position="138"/>
        <end position="165"/>
    </location>
</feature>
<feature type="compositionally biased region" description="Polar residues" evidence="2">
    <location>
        <begin position="31"/>
        <end position="54"/>
    </location>
</feature>
<proteinExistence type="predicted"/>
<feature type="compositionally biased region" description="Polar residues" evidence="2">
    <location>
        <begin position="400"/>
        <end position="412"/>
    </location>
</feature>
<feature type="compositionally biased region" description="Polar residues" evidence="2">
    <location>
        <begin position="422"/>
        <end position="446"/>
    </location>
</feature>
<gene>
    <name evidence="3" type="ORF">ONZ51_g5246</name>
</gene>
<feature type="region of interest" description="Disordered" evidence="2">
    <location>
        <begin position="342"/>
        <end position="514"/>
    </location>
</feature>
<evidence type="ECO:0000313" key="4">
    <source>
        <dbReference type="Proteomes" id="UP001215151"/>
    </source>
</evidence>
<dbReference type="EMBL" id="JAPEVG010000110">
    <property type="protein sequence ID" value="KAJ8482625.1"/>
    <property type="molecule type" value="Genomic_DNA"/>
</dbReference>
<dbReference type="Proteomes" id="UP001215151">
    <property type="component" value="Unassembled WGS sequence"/>
</dbReference>
<feature type="compositionally biased region" description="Acidic residues" evidence="2">
    <location>
        <begin position="502"/>
        <end position="514"/>
    </location>
</feature>
<evidence type="ECO:0000256" key="2">
    <source>
        <dbReference type="SAM" id="MobiDB-lite"/>
    </source>
</evidence>
<protein>
    <submittedName>
        <fullName evidence="3">Uncharacterized protein</fullName>
    </submittedName>
</protein>
<dbReference type="AlphaFoldDB" id="A0AAD7TUB9"/>
<feature type="compositionally biased region" description="Basic and acidic residues" evidence="2">
    <location>
        <begin position="479"/>
        <end position="492"/>
    </location>
</feature>